<dbReference type="RefSeq" id="NP_733885.1">
    <property type="nucleotide sequence ID" value="NC_004367.1"/>
</dbReference>
<keyword evidence="2" id="KW-1185">Reference proteome</keyword>
<organism evidence="1 2">
    <name type="scientific">callitrichine gammaherpesvirus 3</name>
    <name type="common">Marmoset lymphocryptovirus</name>
    <dbReference type="NCBI Taxonomy" id="106331"/>
    <lineage>
        <taxon>Viruses</taxon>
        <taxon>Duplodnaviria</taxon>
        <taxon>Heunggongvirae</taxon>
        <taxon>Peploviricota</taxon>
        <taxon>Herviviricetes</taxon>
        <taxon>Herpesvirales</taxon>
        <taxon>Orthoherpesviridae</taxon>
        <taxon>Gammaherpesvirinae</taxon>
        <taxon>Lymphocryptovirus</taxon>
        <taxon>Lymphocryptovirus callitrichinegamma3</taxon>
    </lineage>
</organism>
<reference evidence="1 2" key="1">
    <citation type="journal article" date="2001" name="Proc. Natl. Acad. Sci. U.S.A.">
        <title>An Epstein-Barr-related herpesvirus from marmoset lymphomas.</title>
        <authorList>
            <person name="Cho Y."/>
            <person name="Ramer J."/>
            <person name="Rivailler P."/>
            <person name="Quink C."/>
            <person name="Garber R.L."/>
            <person name="Beier D.R."/>
            <person name="Wang F."/>
        </authorList>
    </citation>
    <scope>NUCLEOTIDE SEQUENCE [LARGE SCALE GENOMIC DNA]</scope>
    <source>
        <strain evidence="1 2">CJ0149</strain>
    </source>
</reference>
<dbReference type="EMBL" id="AF319782">
    <property type="protein sequence ID" value="AAK38240.1"/>
    <property type="molecule type" value="Genomic_DNA"/>
</dbReference>
<evidence type="ECO:0000313" key="1">
    <source>
        <dbReference type="EMBL" id="AAK38240.1"/>
    </source>
</evidence>
<dbReference type="KEGG" id="vg:955891"/>
<proteinExistence type="predicted"/>
<dbReference type="Proteomes" id="UP000202809">
    <property type="component" value="Segment"/>
</dbReference>
<protein>
    <submittedName>
        <fullName evidence="1">ORF32</fullName>
    </submittedName>
</protein>
<dbReference type="GeneID" id="955891"/>
<name>Q993H8_9GAMA</name>
<dbReference type="OrthoDB" id="40274at10239"/>
<sequence>MTSFSKKLALRLEDWGVGCHTPGVTGLTDLILVRHLKSQGCFLGTLFQGLCNISCTWTSRGPFQNWTHAFTWCLSHLCKVPHRGYPISSNLIRQLIGRLAPGRGSNDFWLIPWHVSPDYMKSESWNDWLGLETPFIMTEHGYLTCNAYGPAEPDLCPWMYIRIIIDYVDRVMACIQPGCGTTSEEVIQEAQELTQILSLF</sequence>
<evidence type="ECO:0000313" key="2">
    <source>
        <dbReference type="Proteomes" id="UP000202809"/>
    </source>
</evidence>
<reference evidence="1 2" key="2">
    <citation type="journal article" date="2002" name="J. Virol.">
        <title>Complete genomic sequence of an Epstein-Barr virus-related herpesvirus naturally infecting a new world primate: a defining point in the evolution of oncogenic lymphocryptoviruses.</title>
        <authorList>
            <person name="Rivailler P."/>
            <person name="Cho Y.G."/>
            <person name="Wang F."/>
        </authorList>
    </citation>
    <scope>NUCLEOTIDE SEQUENCE [LARGE SCALE GENOMIC DNA]</scope>
    <source>
        <strain evidence="1 2">CJ0149</strain>
    </source>
</reference>
<accession>Q993H8</accession>